<reference evidence="3 4" key="1">
    <citation type="journal article" date="2017" name="Int. J. Syst. Evol. Microbiol.">
        <title>Bacillus notoginsengisoli sp. nov., a novel bacterium isolated from the rhizosphere of Panax notoginseng.</title>
        <authorList>
            <person name="Zhang M.Y."/>
            <person name="Cheng J."/>
            <person name="Cai Y."/>
            <person name="Zhang T.Y."/>
            <person name="Wu Y.Y."/>
            <person name="Manikprabhu D."/>
            <person name="Li W.J."/>
            <person name="Zhang Y.X."/>
        </authorList>
    </citation>
    <scope>NUCLEOTIDE SEQUENCE [LARGE SCALE GENOMIC DNA]</scope>
    <source>
        <strain evidence="3 4">JCM 30743</strain>
    </source>
</reference>
<dbReference type="PANTHER" id="PTHR43489:SF7">
    <property type="entry name" value="3-DEHYDRO-D-GULOSIDE 4-EPIMERASE-RELATED"/>
    <property type="match status" value="1"/>
</dbReference>
<dbReference type="AlphaFoldDB" id="A0A417YYM8"/>
<dbReference type="EMBL" id="QWEG01000002">
    <property type="protein sequence ID" value="RHW42637.1"/>
    <property type="molecule type" value="Genomic_DNA"/>
</dbReference>
<feature type="domain" description="Xylose isomerase-like TIM barrel" evidence="2">
    <location>
        <begin position="21"/>
        <end position="261"/>
    </location>
</feature>
<protein>
    <submittedName>
        <fullName evidence="3">Sugar phosphate isomerase/epimerase</fullName>
    </submittedName>
</protein>
<evidence type="ECO:0000313" key="3">
    <source>
        <dbReference type="EMBL" id="RHW42637.1"/>
    </source>
</evidence>
<keyword evidence="4" id="KW-1185">Reference proteome</keyword>
<dbReference type="Pfam" id="PF01261">
    <property type="entry name" value="AP_endonuc_2"/>
    <property type="match status" value="1"/>
</dbReference>
<accession>A0A417YYM8</accession>
<gene>
    <name evidence="3" type="ORF">D1B31_03335</name>
</gene>
<dbReference type="PANTHER" id="PTHR43489">
    <property type="entry name" value="ISOMERASE"/>
    <property type="match status" value="1"/>
</dbReference>
<comment type="caution">
    <text evidence="3">The sequence shown here is derived from an EMBL/GenBank/DDBJ whole genome shotgun (WGS) entry which is preliminary data.</text>
</comment>
<sequence length="264" mass="29934">MKLGTQNQAFFPEGIKEKFLYLKEAGIDAFEIDGKLLVERLDEVKEAMAETGIEVPTVCGGYTGWIGDFIEERRLNGLEEIKEILYALKEIGGKGIVVPAAWGMFTYRLPPMVSPRSSAGDRKAVSESLQYLDMIAKETGTMVLLEPLNRYQDHMINTVSDARTYIEEYNLQNCKVAADFYHMNIEEDGISQTLHLHKDIIGHIHVADNHRYQPGSGSIDFGKHFNQLRKDGYKGYIMFEGRLRGEHPETAFLEGMNHLKRSLS</sequence>
<dbReference type="Gene3D" id="3.20.20.150">
    <property type="entry name" value="Divalent-metal-dependent TIM barrel enzymes"/>
    <property type="match status" value="1"/>
</dbReference>
<dbReference type="RefSeq" id="WP_118919333.1">
    <property type="nucleotide sequence ID" value="NZ_QWEG01000002.1"/>
</dbReference>
<evidence type="ECO:0000256" key="1">
    <source>
        <dbReference type="ARBA" id="ARBA00023235"/>
    </source>
</evidence>
<keyword evidence="1 3" id="KW-0413">Isomerase</keyword>
<dbReference type="InterPro" id="IPR013022">
    <property type="entry name" value="Xyl_isomerase-like_TIM-brl"/>
</dbReference>
<dbReference type="Proteomes" id="UP000284416">
    <property type="component" value="Unassembled WGS sequence"/>
</dbReference>
<organism evidence="3 4">
    <name type="scientific">Neobacillus notoginsengisoli</name>
    <dbReference type="NCBI Taxonomy" id="1578198"/>
    <lineage>
        <taxon>Bacteria</taxon>
        <taxon>Bacillati</taxon>
        <taxon>Bacillota</taxon>
        <taxon>Bacilli</taxon>
        <taxon>Bacillales</taxon>
        <taxon>Bacillaceae</taxon>
        <taxon>Neobacillus</taxon>
    </lineage>
</organism>
<proteinExistence type="predicted"/>
<dbReference type="InterPro" id="IPR036237">
    <property type="entry name" value="Xyl_isomerase-like_sf"/>
</dbReference>
<dbReference type="InterPro" id="IPR050417">
    <property type="entry name" value="Sugar_Epim/Isomerase"/>
</dbReference>
<evidence type="ECO:0000259" key="2">
    <source>
        <dbReference type="Pfam" id="PF01261"/>
    </source>
</evidence>
<dbReference type="SUPFAM" id="SSF51658">
    <property type="entry name" value="Xylose isomerase-like"/>
    <property type="match status" value="1"/>
</dbReference>
<evidence type="ECO:0000313" key="4">
    <source>
        <dbReference type="Proteomes" id="UP000284416"/>
    </source>
</evidence>
<dbReference type="GO" id="GO:0016853">
    <property type="term" value="F:isomerase activity"/>
    <property type="evidence" value="ECO:0007669"/>
    <property type="project" value="UniProtKB-KW"/>
</dbReference>
<name>A0A417YYM8_9BACI</name>
<dbReference type="OrthoDB" id="9814946at2"/>